<protein>
    <submittedName>
        <fullName evidence="16">Uncharacterized protein LOC103505824 isoform X4</fullName>
    </submittedName>
</protein>
<evidence type="ECO:0000313" key="16">
    <source>
        <dbReference type="RefSeq" id="XP_008468408.2"/>
    </source>
</evidence>
<dbReference type="FunFam" id="1.20.1280.290:FF:000016">
    <property type="entry name" value="Cystinosin homolog"/>
    <property type="match status" value="1"/>
</dbReference>
<name>A0A1S3CV38_DIACI</name>
<evidence type="ECO:0000256" key="12">
    <source>
        <dbReference type="SAM" id="MobiDB-lite"/>
    </source>
</evidence>
<keyword evidence="5" id="KW-0677">Repeat</keyword>
<gene>
    <name evidence="16" type="primary">LOC103505824</name>
</gene>
<dbReference type="AlphaFoldDB" id="A0A1S3CV38"/>
<comment type="catalytic activity">
    <reaction evidence="10">
        <text>L-cystine(out) + H(+)(out) = L-cystine(in) + H(+)(in)</text>
        <dbReference type="Rhea" id="RHEA:66172"/>
        <dbReference type="ChEBI" id="CHEBI:15378"/>
        <dbReference type="ChEBI" id="CHEBI:35491"/>
    </reaction>
    <physiologicalReaction direction="left-to-right" evidence="10">
        <dbReference type="Rhea" id="RHEA:66173"/>
    </physiologicalReaction>
</comment>
<reference evidence="16" key="1">
    <citation type="submission" date="2025-08" db="UniProtKB">
        <authorList>
            <consortium name="RefSeq"/>
        </authorList>
    </citation>
    <scope>IDENTIFICATION</scope>
</reference>
<feature type="signal peptide" evidence="14">
    <location>
        <begin position="1"/>
        <end position="21"/>
    </location>
</feature>
<dbReference type="NCBIfam" id="TIGR00951">
    <property type="entry name" value="2A43"/>
    <property type="match status" value="1"/>
</dbReference>
<evidence type="ECO:0000256" key="4">
    <source>
        <dbReference type="ARBA" id="ARBA00022692"/>
    </source>
</evidence>
<dbReference type="PANTHER" id="PTHR13131">
    <property type="entry name" value="CYSTINOSIN"/>
    <property type="match status" value="1"/>
</dbReference>
<evidence type="ECO:0000256" key="13">
    <source>
        <dbReference type="SAM" id="Phobius"/>
    </source>
</evidence>
<proteinExistence type="inferred from homology"/>
<feature type="compositionally biased region" description="Polar residues" evidence="12">
    <location>
        <begin position="111"/>
        <end position="123"/>
    </location>
</feature>
<evidence type="ECO:0000256" key="11">
    <source>
        <dbReference type="SAM" id="Coils"/>
    </source>
</evidence>
<dbReference type="InterPro" id="IPR005282">
    <property type="entry name" value="LC_transporter"/>
</dbReference>
<feature type="transmembrane region" description="Helical" evidence="13">
    <location>
        <begin position="306"/>
        <end position="327"/>
    </location>
</feature>
<dbReference type="Gene3D" id="1.20.1280.290">
    <property type="match status" value="2"/>
</dbReference>
<dbReference type="SMART" id="SM00679">
    <property type="entry name" value="CTNS"/>
    <property type="match status" value="2"/>
</dbReference>
<dbReference type="GO" id="GO:0015293">
    <property type="term" value="F:symporter activity"/>
    <property type="evidence" value="ECO:0007669"/>
    <property type="project" value="UniProtKB-KW"/>
</dbReference>
<feature type="transmembrane region" description="Helical" evidence="13">
    <location>
        <begin position="479"/>
        <end position="500"/>
    </location>
</feature>
<evidence type="ECO:0000256" key="14">
    <source>
        <dbReference type="SAM" id="SignalP"/>
    </source>
</evidence>
<evidence type="ECO:0000256" key="5">
    <source>
        <dbReference type="ARBA" id="ARBA00022737"/>
    </source>
</evidence>
<evidence type="ECO:0000256" key="7">
    <source>
        <dbReference type="ARBA" id="ARBA00022989"/>
    </source>
</evidence>
<dbReference type="GO" id="GO:0015184">
    <property type="term" value="F:L-cystine transmembrane transporter activity"/>
    <property type="evidence" value="ECO:0007669"/>
    <property type="project" value="TreeGrafter"/>
</dbReference>
<evidence type="ECO:0000256" key="1">
    <source>
        <dbReference type="ARBA" id="ARBA00004155"/>
    </source>
</evidence>
<dbReference type="STRING" id="121845.A0A1S3CV38"/>
<dbReference type="KEGG" id="dci:103505824"/>
<feature type="transmembrane region" description="Helical" evidence="13">
    <location>
        <begin position="339"/>
        <end position="363"/>
    </location>
</feature>
<evidence type="ECO:0000313" key="15">
    <source>
        <dbReference type="Proteomes" id="UP000079169"/>
    </source>
</evidence>
<dbReference type="PANTHER" id="PTHR13131:SF5">
    <property type="entry name" value="CYSTINOSIN"/>
    <property type="match status" value="1"/>
</dbReference>
<keyword evidence="14" id="KW-0732">Signal</keyword>
<evidence type="ECO:0000256" key="2">
    <source>
        <dbReference type="ARBA" id="ARBA00006855"/>
    </source>
</evidence>
<keyword evidence="11" id="KW-0175">Coiled coil</keyword>
<keyword evidence="8 13" id="KW-0472">Membrane</keyword>
<keyword evidence="3" id="KW-0813">Transport</keyword>
<evidence type="ECO:0000256" key="9">
    <source>
        <dbReference type="ARBA" id="ARBA00023228"/>
    </source>
</evidence>
<keyword evidence="9" id="KW-0458">Lysosome</keyword>
<organism evidence="15 16">
    <name type="scientific">Diaphorina citri</name>
    <name type="common">Asian citrus psyllid</name>
    <dbReference type="NCBI Taxonomy" id="121845"/>
    <lineage>
        <taxon>Eukaryota</taxon>
        <taxon>Metazoa</taxon>
        <taxon>Ecdysozoa</taxon>
        <taxon>Arthropoda</taxon>
        <taxon>Hexapoda</taxon>
        <taxon>Insecta</taxon>
        <taxon>Pterygota</taxon>
        <taxon>Neoptera</taxon>
        <taxon>Paraneoptera</taxon>
        <taxon>Hemiptera</taxon>
        <taxon>Sternorrhyncha</taxon>
        <taxon>Psylloidea</taxon>
        <taxon>Psyllidae</taxon>
        <taxon>Diaphorininae</taxon>
        <taxon>Diaphorina</taxon>
    </lineage>
</organism>
<keyword evidence="6" id="KW-0769">Symport</keyword>
<dbReference type="PaxDb" id="121845-A0A1S3CV38"/>
<feature type="region of interest" description="Disordered" evidence="12">
    <location>
        <begin position="111"/>
        <end position="131"/>
    </location>
</feature>
<dbReference type="Pfam" id="PF04193">
    <property type="entry name" value="PQ-loop"/>
    <property type="match status" value="2"/>
</dbReference>
<keyword evidence="15" id="KW-1185">Reference proteome</keyword>
<keyword evidence="7 13" id="KW-1133">Transmembrane helix</keyword>
<feature type="transmembrane region" description="Helical" evidence="13">
    <location>
        <begin position="413"/>
        <end position="433"/>
    </location>
</feature>
<evidence type="ECO:0000256" key="8">
    <source>
        <dbReference type="ARBA" id="ARBA00023136"/>
    </source>
</evidence>
<keyword evidence="4 13" id="KW-0812">Transmembrane</keyword>
<evidence type="ECO:0000256" key="3">
    <source>
        <dbReference type="ARBA" id="ARBA00022448"/>
    </source>
</evidence>
<comment type="similarity">
    <text evidence="2">Belongs to the cystinosin family.</text>
</comment>
<sequence>MMRRSFAFQCALITLLASVCSVKCHLEVSSNFILMLHGTTSELTITYYQHPVEESVVELMNPWKTNNVSKTKTTEVEYKMKEKITVADHKNTSSTQVKQGAVKYTLLEDISTPSKSNHNTSNVKSEETNNTVSETVTPSILDNISSKEMEFNEGVHDLQRVNKKLTKDIELLEKDIKDLKQVVPVSTEVNDRQVYNTSLYRKRRDFPIIDTDSMSTSTEAENSYEFVIRRVITVKVNHEYVLSASQSLFEINESLPIQSWRITLNGYNPGNAIVLIQLQPYEQLEKDVVVHVDVEKGHHWTTLSTIIGWIYFVSWGASAHCQVLVNWQRKSVIGLNFDYLGLNMIGHSLYGVYNFVLYFSYPVQEEYYLRNPHSANPIQLNDVVFSAHNSLVTLYTVYQCYKYERGNQRLSKGAKLLYTVYAVWVFLSGFLALVHKIHWLDFINQCALIKLTITLIKYAPQAYMNFKRKSTVGWSIGNVLLDFAGGLFSLLQMLILAYNFDDWNSLLTDTTKLGLAAFTLMFDVLFLVQHYILYTDHDDKPYFVEEDIEKKADTGIDGFKSTVIY</sequence>
<evidence type="ECO:0000256" key="6">
    <source>
        <dbReference type="ARBA" id="ARBA00022847"/>
    </source>
</evidence>
<accession>A0A1S3CV38</accession>
<dbReference type="InterPro" id="IPR006603">
    <property type="entry name" value="PQ-loop_rpt"/>
</dbReference>
<evidence type="ECO:0000256" key="10">
    <source>
        <dbReference type="ARBA" id="ARBA00048473"/>
    </source>
</evidence>
<dbReference type="GeneID" id="103505824"/>
<dbReference type="GO" id="GO:0005765">
    <property type="term" value="C:lysosomal membrane"/>
    <property type="evidence" value="ECO:0007669"/>
    <property type="project" value="UniProtKB-SubCell"/>
</dbReference>
<feature type="chain" id="PRO_5018268857" evidence="14">
    <location>
        <begin position="22"/>
        <end position="565"/>
    </location>
</feature>
<feature type="transmembrane region" description="Helical" evidence="13">
    <location>
        <begin position="512"/>
        <end position="533"/>
    </location>
</feature>
<comment type="subcellular location">
    <subcellularLocation>
        <location evidence="1">Lysosome membrane</location>
        <topology evidence="1">Multi-pass membrane protein</topology>
    </subcellularLocation>
</comment>
<dbReference type="Proteomes" id="UP000079169">
    <property type="component" value="Unplaced"/>
</dbReference>
<dbReference type="RefSeq" id="XP_008468408.2">
    <property type="nucleotide sequence ID" value="XM_008470186.3"/>
</dbReference>
<feature type="coiled-coil region" evidence="11">
    <location>
        <begin position="155"/>
        <end position="182"/>
    </location>
</feature>